<comment type="caution">
    <text evidence="8">The sequence shown here is derived from an EMBL/GenBank/DDBJ whole genome shotgun (WGS) entry which is preliminary data.</text>
</comment>
<reference evidence="8 9" key="1">
    <citation type="submission" date="2024-04" db="EMBL/GenBank/DDBJ databases">
        <title>Tritrichomonas musculus Genome.</title>
        <authorList>
            <person name="Alves-Ferreira E."/>
            <person name="Grigg M."/>
            <person name="Lorenzi H."/>
            <person name="Galac M."/>
        </authorList>
    </citation>
    <scope>NUCLEOTIDE SEQUENCE [LARGE SCALE GENOMIC DNA]</scope>
    <source>
        <strain evidence="8 9">EAF2021</strain>
    </source>
</reference>
<protein>
    <recommendedName>
        <fullName evidence="10">Phospholipid/glycerol acyltransferase domain-containing protein</fullName>
    </recommendedName>
</protein>
<dbReference type="Proteomes" id="UP001470230">
    <property type="component" value="Unassembled WGS sequence"/>
</dbReference>
<keyword evidence="2 7" id="KW-0812">Transmembrane</keyword>
<feature type="transmembrane region" description="Helical" evidence="7">
    <location>
        <begin position="35"/>
        <end position="62"/>
    </location>
</feature>
<evidence type="ECO:0008006" key="10">
    <source>
        <dbReference type="Google" id="ProtNLM"/>
    </source>
</evidence>
<evidence type="ECO:0000256" key="2">
    <source>
        <dbReference type="ARBA" id="ARBA00022692"/>
    </source>
</evidence>
<evidence type="ECO:0000256" key="5">
    <source>
        <dbReference type="ARBA" id="ARBA00023136"/>
    </source>
</evidence>
<evidence type="ECO:0000256" key="3">
    <source>
        <dbReference type="ARBA" id="ARBA00022989"/>
    </source>
</evidence>
<dbReference type="PANTHER" id="PTHR23063:SF52">
    <property type="entry name" value="LYSOPHOSPHATIDYLCHOLINE ACYLTRANSFERASE"/>
    <property type="match status" value="1"/>
</dbReference>
<name>A0ABR2JCI5_9EUKA</name>
<keyword evidence="6" id="KW-0012">Acyltransferase</keyword>
<organism evidence="8 9">
    <name type="scientific">Tritrichomonas musculus</name>
    <dbReference type="NCBI Taxonomy" id="1915356"/>
    <lineage>
        <taxon>Eukaryota</taxon>
        <taxon>Metamonada</taxon>
        <taxon>Parabasalia</taxon>
        <taxon>Tritrichomonadida</taxon>
        <taxon>Tritrichomonadidae</taxon>
        <taxon>Tritrichomonas</taxon>
    </lineage>
</organism>
<evidence type="ECO:0000313" key="9">
    <source>
        <dbReference type="Proteomes" id="UP001470230"/>
    </source>
</evidence>
<dbReference type="PANTHER" id="PTHR23063">
    <property type="entry name" value="PHOSPHOLIPID ACYLTRANSFERASE"/>
    <property type="match status" value="1"/>
</dbReference>
<gene>
    <name evidence="8" type="ORF">M9Y10_005650</name>
</gene>
<evidence type="ECO:0000313" key="8">
    <source>
        <dbReference type="EMBL" id="KAK8875484.1"/>
    </source>
</evidence>
<evidence type="ECO:0000256" key="4">
    <source>
        <dbReference type="ARBA" id="ARBA00023098"/>
    </source>
</evidence>
<proteinExistence type="predicted"/>
<keyword evidence="1" id="KW-0808">Transferase</keyword>
<evidence type="ECO:0000256" key="7">
    <source>
        <dbReference type="SAM" id="Phobius"/>
    </source>
</evidence>
<evidence type="ECO:0000256" key="1">
    <source>
        <dbReference type="ARBA" id="ARBA00022679"/>
    </source>
</evidence>
<sequence>MNEKNSKLSFDAWVDRSTNINPFEKTSTFVHPAMVIVRIFVACLKIPLFIFIFSLSFLYYVLAMIIPVNEIRTVLIKVNSKIFDRILLFLLGNVFISVEPTSIVDTFNELGEVDSVNPGDIIISNFGSYLNLIWFQMQYSPFFVVPYDSKSVIVYSFFTILVNSLSNHPMKKGKRASLEKILKIAKENRSPVVVFPECTPTNGSGILQFTEFGENIDFSKTKFHIFCFSHRNSGPSPNFTFGNGLLHLFKMLGRTMSGMKVKIALPQDVPHFKCCITSDWLQNVRMVMSKILRVPLLSVDYEAARQYYDSINSESKIHKD</sequence>
<keyword evidence="9" id="KW-1185">Reference proteome</keyword>
<keyword evidence="3 7" id="KW-1133">Transmembrane helix</keyword>
<keyword evidence="5 7" id="KW-0472">Membrane</keyword>
<accession>A0ABR2JCI5</accession>
<keyword evidence="4" id="KW-0443">Lipid metabolism</keyword>
<evidence type="ECO:0000256" key="6">
    <source>
        <dbReference type="ARBA" id="ARBA00023315"/>
    </source>
</evidence>
<dbReference type="EMBL" id="JAPFFF010000012">
    <property type="protein sequence ID" value="KAK8875484.1"/>
    <property type="molecule type" value="Genomic_DNA"/>
</dbReference>